<feature type="region of interest" description="2-C-methyl-D-erythritol 4-phosphate cytidylyltransferase" evidence="11">
    <location>
        <begin position="1"/>
        <end position="235"/>
    </location>
</feature>
<evidence type="ECO:0000256" key="6">
    <source>
        <dbReference type="ARBA" id="ARBA00022695"/>
    </source>
</evidence>
<dbReference type="FunFam" id="3.30.1330.50:FF:000001">
    <property type="entry name" value="2-C-methyl-D-erythritol 2,4-cyclodiphosphate synthase"/>
    <property type="match status" value="1"/>
</dbReference>
<keyword evidence="6 11" id="KW-0548">Nucleotidyltransferase</keyword>
<name>A0A9D1FQP2_9FIRM</name>
<evidence type="ECO:0000256" key="2">
    <source>
        <dbReference type="ARBA" id="ARBA00001968"/>
    </source>
</evidence>
<accession>A0A9D1FQP2</accession>
<feature type="region of interest" description="2-C-methyl-D-erythritol 2,4-cyclodiphosphate synthase" evidence="11">
    <location>
        <begin position="245"/>
        <end position="399"/>
    </location>
</feature>
<evidence type="ECO:0000256" key="1">
    <source>
        <dbReference type="ARBA" id="ARBA00000200"/>
    </source>
</evidence>
<feature type="binding site" evidence="11">
    <location>
        <begin position="375"/>
        <end position="378"/>
    </location>
    <ligand>
        <name>4-CDP-2-C-methyl-D-erythritol 2-phosphate</name>
        <dbReference type="ChEBI" id="CHEBI:57919"/>
    </ligand>
</feature>
<evidence type="ECO:0000256" key="3">
    <source>
        <dbReference type="ARBA" id="ARBA00004709"/>
    </source>
</evidence>
<organism evidence="13 14">
    <name type="scientific">Candidatus Merdivicinus excrementipullorum</name>
    <dbReference type="NCBI Taxonomy" id="2840867"/>
    <lineage>
        <taxon>Bacteria</taxon>
        <taxon>Bacillati</taxon>
        <taxon>Bacillota</taxon>
        <taxon>Clostridia</taxon>
        <taxon>Eubacteriales</taxon>
        <taxon>Oscillospiraceae</taxon>
        <taxon>Oscillospiraceae incertae sedis</taxon>
        <taxon>Candidatus Merdivicinus</taxon>
    </lineage>
</organism>
<keyword evidence="5 11" id="KW-0808">Transferase</keyword>
<feature type="binding site" evidence="11">
    <location>
        <position position="251"/>
    </location>
    <ligand>
        <name>a divalent metal cation</name>
        <dbReference type="ChEBI" id="CHEBI:60240"/>
    </ligand>
</feature>
<dbReference type="EC" id="2.7.7.60" evidence="11"/>
<dbReference type="Pfam" id="PF02542">
    <property type="entry name" value="YgbB"/>
    <property type="match status" value="1"/>
</dbReference>
<dbReference type="NCBIfam" id="TIGR00453">
    <property type="entry name" value="ispD"/>
    <property type="match status" value="1"/>
</dbReference>
<dbReference type="SUPFAM" id="SSF69765">
    <property type="entry name" value="IpsF-like"/>
    <property type="match status" value="1"/>
</dbReference>
<keyword evidence="9 11" id="KW-0456">Lyase</keyword>
<evidence type="ECO:0000313" key="14">
    <source>
        <dbReference type="Proteomes" id="UP000824002"/>
    </source>
</evidence>
<dbReference type="HAMAP" id="MF_00107">
    <property type="entry name" value="IspF"/>
    <property type="match status" value="1"/>
</dbReference>
<gene>
    <name evidence="11" type="primary">ispDF</name>
    <name evidence="13" type="ORF">IAB51_12425</name>
</gene>
<keyword evidence="8 11" id="KW-0414">Isoprene biosynthesis</keyword>
<dbReference type="InterPro" id="IPR026596">
    <property type="entry name" value="IspD/F"/>
</dbReference>
<evidence type="ECO:0000256" key="5">
    <source>
        <dbReference type="ARBA" id="ARBA00022679"/>
    </source>
</evidence>
<dbReference type="HAMAP" id="MF_01520">
    <property type="entry name" value="IspDF"/>
    <property type="match status" value="1"/>
</dbReference>
<dbReference type="Gene3D" id="3.90.550.10">
    <property type="entry name" value="Spore Coat Polysaccharide Biosynthesis Protein SpsA, Chain A"/>
    <property type="match status" value="1"/>
</dbReference>
<evidence type="ECO:0000256" key="10">
    <source>
        <dbReference type="ARBA" id="ARBA00023268"/>
    </source>
</evidence>
<dbReference type="Pfam" id="PF01128">
    <property type="entry name" value="IspD"/>
    <property type="match status" value="1"/>
</dbReference>
<dbReference type="InterPro" id="IPR020555">
    <property type="entry name" value="MECDP_synthase_CS"/>
</dbReference>
<dbReference type="FunFam" id="3.90.550.10:FF:000003">
    <property type="entry name" value="2-C-methyl-D-erythritol 4-phosphate cytidylyltransferase"/>
    <property type="match status" value="1"/>
</dbReference>
<feature type="binding site" evidence="11">
    <location>
        <begin position="299"/>
        <end position="301"/>
    </location>
    <ligand>
        <name>4-CDP-2-C-methyl-D-erythritol 2-phosphate</name>
        <dbReference type="ChEBI" id="CHEBI:57919"/>
    </ligand>
</feature>
<comment type="caution">
    <text evidence="11">Lacks conserved residue(s) required for the propagation of feature annotation.</text>
</comment>
<comment type="caution">
    <text evidence="13">The sequence shown here is derived from an EMBL/GenBank/DDBJ whole genome shotgun (WGS) entry which is preliminary data.</text>
</comment>
<dbReference type="AlphaFoldDB" id="A0A9D1FQP2"/>
<dbReference type="InterPro" id="IPR036571">
    <property type="entry name" value="MECDP_synthase_sf"/>
</dbReference>
<dbReference type="InterPro" id="IPR034683">
    <property type="entry name" value="IspD/TarI"/>
</dbReference>
<dbReference type="PANTHER" id="PTHR43181:SF1">
    <property type="entry name" value="2-C-METHYL-D-ERYTHRITOL 2,4-CYCLODIPHOSPHATE SYNTHASE, CHLOROPLASTIC"/>
    <property type="match status" value="1"/>
</dbReference>
<comment type="function">
    <text evidence="11">Bifunctional enzyme that catalyzes the formation of 4-diphosphocytidyl-2-C-methyl-D-erythritol from CTP and 2-C-methyl-D-erythritol 4-phosphate (MEP) (IspD), and catalyzes the conversion of 4-diphosphocytidyl-2-C-methyl-D-erythritol 2-phosphate (CDP-ME2P) to 2-C-methyl-D-erythritol 2,4-cyclodiphosphate (ME-CPP) with a corresponding release of cytidine 5-monophosphate (CMP) (IspF).</text>
</comment>
<comment type="similarity">
    <text evidence="11">In the C-terminal section; belongs to the IspF family.</text>
</comment>
<evidence type="ECO:0000256" key="7">
    <source>
        <dbReference type="ARBA" id="ARBA00022723"/>
    </source>
</evidence>
<reference evidence="13" key="1">
    <citation type="submission" date="2020-10" db="EMBL/GenBank/DDBJ databases">
        <authorList>
            <person name="Gilroy R."/>
        </authorList>
    </citation>
    <scope>NUCLEOTIDE SEQUENCE</scope>
    <source>
        <strain evidence="13">CHK199-13235</strain>
    </source>
</reference>
<dbReference type="EC" id="4.6.1.12" evidence="11"/>
<dbReference type="GO" id="GO:0016114">
    <property type="term" value="P:terpenoid biosynthetic process"/>
    <property type="evidence" value="ECO:0007669"/>
    <property type="project" value="InterPro"/>
</dbReference>
<feature type="site" description="Transition state stabilizer" evidence="11">
    <location>
        <position position="376"/>
    </location>
</feature>
<feature type="site" description="Positions MEP for the nucleophilic attack" evidence="11">
    <location>
        <position position="147"/>
    </location>
</feature>
<comment type="catalytic activity">
    <reaction evidence="11">
        <text>2-C-methyl-D-erythritol 4-phosphate + CTP + H(+) = 4-CDP-2-C-methyl-D-erythritol + diphosphate</text>
        <dbReference type="Rhea" id="RHEA:13429"/>
        <dbReference type="ChEBI" id="CHEBI:15378"/>
        <dbReference type="ChEBI" id="CHEBI:33019"/>
        <dbReference type="ChEBI" id="CHEBI:37563"/>
        <dbReference type="ChEBI" id="CHEBI:57823"/>
        <dbReference type="ChEBI" id="CHEBI:58262"/>
        <dbReference type="EC" id="2.7.7.60"/>
    </reaction>
</comment>
<comment type="cofactor">
    <cofactor evidence="2 11">
        <name>a divalent metal cation</name>
        <dbReference type="ChEBI" id="CHEBI:60240"/>
    </cofactor>
</comment>
<feature type="site" description="Transition state stabilizer" evidence="11">
    <location>
        <position position="14"/>
    </location>
</feature>
<comment type="catalytic activity">
    <reaction evidence="1 11">
        <text>4-CDP-2-C-methyl-D-erythritol 2-phosphate = 2-C-methyl-D-erythritol 2,4-cyclic diphosphate + CMP</text>
        <dbReference type="Rhea" id="RHEA:23864"/>
        <dbReference type="ChEBI" id="CHEBI:57919"/>
        <dbReference type="ChEBI" id="CHEBI:58483"/>
        <dbReference type="ChEBI" id="CHEBI:60377"/>
        <dbReference type="EC" id="4.6.1.12"/>
    </reaction>
</comment>
<comment type="pathway">
    <text evidence="3 11">Isoprenoid biosynthesis; isopentenyl diphosphate biosynthesis via DXP pathway; isopentenyl diphosphate from 1-deoxy-D-xylulose 5-phosphate: step 4/6.</text>
</comment>
<feature type="binding site" evidence="11">
    <location>
        <position position="382"/>
    </location>
    <ligand>
        <name>4-CDP-2-C-methyl-D-erythritol 2-phosphate</name>
        <dbReference type="ChEBI" id="CHEBI:57919"/>
    </ligand>
</feature>
<dbReference type="PROSITE" id="PS01350">
    <property type="entry name" value="ISPF"/>
    <property type="match status" value="1"/>
</dbReference>
<dbReference type="Proteomes" id="UP000824002">
    <property type="component" value="Unassembled WGS sequence"/>
</dbReference>
<evidence type="ECO:0000256" key="11">
    <source>
        <dbReference type="HAMAP-Rule" id="MF_01520"/>
    </source>
</evidence>
<dbReference type="EMBL" id="DVJP01000080">
    <property type="protein sequence ID" value="HIS77590.1"/>
    <property type="molecule type" value="Genomic_DNA"/>
</dbReference>
<comment type="similarity">
    <text evidence="4">Belongs to the IspF family.</text>
</comment>
<reference evidence="13" key="2">
    <citation type="journal article" date="2021" name="PeerJ">
        <title>Extensive microbial diversity within the chicken gut microbiome revealed by metagenomics and culture.</title>
        <authorList>
            <person name="Gilroy R."/>
            <person name="Ravi A."/>
            <person name="Getino M."/>
            <person name="Pursley I."/>
            <person name="Horton D.L."/>
            <person name="Alikhan N.F."/>
            <person name="Baker D."/>
            <person name="Gharbi K."/>
            <person name="Hall N."/>
            <person name="Watson M."/>
            <person name="Adriaenssens E.M."/>
            <person name="Foster-Nyarko E."/>
            <person name="Jarju S."/>
            <person name="Secka A."/>
            <person name="Antonio M."/>
            <person name="Oren A."/>
            <person name="Chaudhuri R.R."/>
            <person name="La Ragione R."/>
            <person name="Hildebrand F."/>
            <person name="Pallen M.J."/>
        </authorList>
    </citation>
    <scope>NUCLEOTIDE SEQUENCE</scope>
    <source>
        <strain evidence="13">CHK199-13235</strain>
    </source>
</reference>
<feature type="site" description="Transition state stabilizer" evidence="11">
    <location>
        <position position="277"/>
    </location>
</feature>
<dbReference type="InterPro" id="IPR003526">
    <property type="entry name" value="MECDP_synthase"/>
</dbReference>
<proteinExistence type="inferred from homology"/>
<dbReference type="GO" id="GO:0050518">
    <property type="term" value="F:2-C-methyl-D-erythritol 4-phosphate cytidylyltransferase activity"/>
    <property type="evidence" value="ECO:0007669"/>
    <property type="project" value="UniProtKB-UniRule"/>
</dbReference>
<dbReference type="HAMAP" id="MF_00108">
    <property type="entry name" value="IspD"/>
    <property type="match status" value="1"/>
</dbReference>
<feature type="binding site" evidence="11">
    <location>
        <begin position="304"/>
        <end position="308"/>
    </location>
    <ligand>
        <name>4-CDP-2-C-methyl-D-erythritol 2-phosphate</name>
        <dbReference type="ChEBI" id="CHEBI:57919"/>
    </ligand>
</feature>
<evidence type="ECO:0000259" key="12">
    <source>
        <dbReference type="Pfam" id="PF02542"/>
    </source>
</evidence>
<keyword evidence="7 11" id="KW-0479">Metal-binding</keyword>
<dbReference type="CDD" id="cd02516">
    <property type="entry name" value="CDP-ME_synthetase"/>
    <property type="match status" value="1"/>
</dbReference>
<feature type="binding site" evidence="11">
    <location>
        <position position="253"/>
    </location>
    <ligand>
        <name>a divalent metal cation</name>
        <dbReference type="ChEBI" id="CHEBI:60240"/>
    </ligand>
</feature>
<dbReference type="InterPro" id="IPR001228">
    <property type="entry name" value="IspD"/>
</dbReference>
<sequence>MSAGSSSRMGGRDKQLLPLLGRPVLYWSVKAFLETEGTGEILVITSPERVKLYESALSSLLNGKIPVKVLGVGGKTRQESVFAGIREISLSASHVAIHDGARPLAKPEDIARVYQDAKIHGAAILAEPAKDTIKLAENGFIQETPPRDRLFHAQTPQVFERAAYLSAMEKAIQSGWDFTDDAQLFEKAGRPVFLTMASGDNMKITTPGDQEMAEAILRKRQSAASLSAASASQVITVPVYRPGFRIGQGYDVHRLVPGRKLILGGVEIPWEKGLLGHSDADVLLHAITDALFGALALGDIGTHFPDTDPAYKGADSRELLRKAVEILREKGWTVGNLDATVIAQAPKLKPFILQMRENIAADLGIPQDQVSVKATTEEGLGFTGTGEGISASASVMLLR</sequence>
<feature type="binding site" evidence="11">
    <location>
        <begin position="277"/>
        <end position="278"/>
    </location>
    <ligand>
        <name>4-CDP-2-C-methyl-D-erythritol 2-phosphate</name>
        <dbReference type="ChEBI" id="CHEBI:57919"/>
    </ligand>
</feature>
<dbReference type="NCBIfam" id="TIGR00151">
    <property type="entry name" value="ispF"/>
    <property type="match status" value="1"/>
</dbReference>
<feature type="site" description="Transition state stabilizer" evidence="11">
    <location>
        <position position="8"/>
    </location>
</feature>
<feature type="binding site" evidence="11">
    <location>
        <begin position="251"/>
        <end position="253"/>
    </location>
    <ligand>
        <name>4-CDP-2-C-methyl-D-erythritol 2-phosphate</name>
        <dbReference type="ChEBI" id="CHEBI:57919"/>
    </ligand>
</feature>
<protein>
    <recommendedName>
        <fullName evidence="11">Bifunctional enzyme IspD/IspF</fullName>
    </recommendedName>
    <domain>
        <recommendedName>
            <fullName evidence="11">2-C-methyl-D-erythritol 4-phosphate cytidylyltransferase</fullName>
            <ecNumber evidence="11">2.7.7.60</ecNumber>
        </recommendedName>
        <alternativeName>
            <fullName evidence="11">4-diphosphocytidyl-2C-methyl-D-erythritol synthase</fullName>
        </alternativeName>
        <alternativeName>
            <fullName evidence="11">MEP cytidylyltransferase</fullName>
            <shortName evidence="11">MCT</shortName>
        </alternativeName>
    </domain>
    <domain>
        <recommendedName>
            <fullName evidence="11">2-C-methyl-D-erythritol 2,4-cyclodiphosphate synthase</fullName>
            <shortName evidence="11">MECDP-synthase</shortName>
            <shortName evidence="11">MECPP-synthase</shortName>
            <shortName evidence="11">MECPS</shortName>
            <ecNumber evidence="11">4.6.1.12</ecNumber>
        </recommendedName>
    </domain>
</protein>
<evidence type="ECO:0000256" key="8">
    <source>
        <dbReference type="ARBA" id="ARBA00023229"/>
    </source>
</evidence>
<comment type="similarity">
    <text evidence="11">In the N-terminal section; belongs to the IspD/TarI cytidylyltransferase family. IspD subfamily.</text>
</comment>
<feature type="binding site" evidence="11">
    <location>
        <position position="285"/>
    </location>
    <ligand>
        <name>a divalent metal cation</name>
        <dbReference type="ChEBI" id="CHEBI:60240"/>
    </ligand>
</feature>
<dbReference type="PANTHER" id="PTHR43181">
    <property type="entry name" value="2-C-METHYL-D-ERYTHRITOL 2,4-CYCLODIPHOSPHATE SYNTHASE, CHLOROPLASTIC"/>
    <property type="match status" value="1"/>
</dbReference>
<evidence type="ECO:0000256" key="9">
    <source>
        <dbReference type="ARBA" id="ARBA00023239"/>
    </source>
</evidence>
<dbReference type="Gene3D" id="3.30.1330.50">
    <property type="entry name" value="2-C-methyl-D-erythritol 2,4-cyclodiphosphate synthase"/>
    <property type="match status" value="1"/>
</dbReference>
<evidence type="ECO:0000256" key="4">
    <source>
        <dbReference type="ARBA" id="ARBA00008480"/>
    </source>
</evidence>
<feature type="site" description="Positions MEP for the nucleophilic attack" evidence="11">
    <location>
        <position position="203"/>
    </location>
</feature>
<comment type="pathway">
    <text evidence="11">Isoprenoid biosynthesis; isopentenyl diphosphate biosynthesis via DXP pathway; isopentenyl diphosphate from 1-deoxy-D-xylulose 5-phosphate: step 2/6.</text>
</comment>
<dbReference type="CDD" id="cd00554">
    <property type="entry name" value="MECDP_synthase"/>
    <property type="match status" value="1"/>
</dbReference>
<dbReference type="GO" id="GO:0019288">
    <property type="term" value="P:isopentenyl diphosphate biosynthetic process, methylerythritol 4-phosphate pathway"/>
    <property type="evidence" value="ECO:0007669"/>
    <property type="project" value="UniProtKB-UniRule"/>
</dbReference>
<dbReference type="SUPFAM" id="SSF53448">
    <property type="entry name" value="Nucleotide-diphospho-sugar transferases"/>
    <property type="match status" value="1"/>
</dbReference>
<dbReference type="InterPro" id="IPR029044">
    <property type="entry name" value="Nucleotide-diphossugar_trans"/>
</dbReference>
<feature type="domain" description="2-C-methyl-D-erythritol 2,4-cyclodiphosphate synthase" evidence="12">
    <location>
        <begin position="244"/>
        <end position="397"/>
    </location>
</feature>
<keyword evidence="10 11" id="KW-0511">Multifunctional enzyme</keyword>
<dbReference type="GO" id="GO:0008685">
    <property type="term" value="F:2-C-methyl-D-erythritol 2,4-cyclodiphosphate synthase activity"/>
    <property type="evidence" value="ECO:0007669"/>
    <property type="project" value="UniProtKB-UniRule"/>
</dbReference>
<evidence type="ECO:0000313" key="13">
    <source>
        <dbReference type="EMBL" id="HIS77590.1"/>
    </source>
</evidence>
<dbReference type="GO" id="GO:0046872">
    <property type="term" value="F:metal ion binding"/>
    <property type="evidence" value="ECO:0007669"/>
    <property type="project" value="UniProtKB-KW"/>
</dbReference>